<evidence type="ECO:0000256" key="2">
    <source>
        <dbReference type="ARBA" id="ARBA00022483"/>
    </source>
</evidence>
<keyword evidence="7" id="KW-1053">Target membrane</keyword>
<name>A0ABM1TMR8_LIMPO</name>
<sequence>MEFCEAWEDTCSSVGRAARVGSYKQLKQLVRMGRPVDAADNRGWRPLHEAAAVSKDLRCLEELLKHAKSDVNWQTHEGETALLLACKRRHGEDAATAVRMLLRYGANVNISDNEEETPLLAACRAGSTLVVKLLVDTGQANVNVGDCSGWHPLHEAATTGNLDMVQILLAANSMLDVQDECRMTPIFTAAQHGRYQCLKILLDAMKERGQERLINRGAEDWATPLMIAAQQGFTDCVELLQSYGANPNLRTVDNVTALHLAVQGNHVESVKLLLEHMDIGQVIKLCQRQDVGVLQQAEEEATTDYVVSPLHLAIEWQSYGCLELLLTSGFPADGLLERSDLTLETLHGGLFLYETALTFAASKGDVEGMNILLEAGASCEATLENILPPLVPGKEYILHKISAVSHEFYTFSKPHYRVSHSMSFPHQLPSLNGAYLGFAIAPAPPPHECGILPTVCRKVGILF</sequence>
<keyword evidence="5" id="KW-0638">Presynaptic neurotoxin</keyword>
<evidence type="ECO:0000256" key="8">
    <source>
        <dbReference type="PROSITE-ProRule" id="PRU00023"/>
    </source>
</evidence>
<dbReference type="Pfam" id="PF12796">
    <property type="entry name" value="Ank_2"/>
    <property type="match status" value="2"/>
</dbReference>
<accession>A0ABM1TMR8</accession>
<evidence type="ECO:0000256" key="6">
    <source>
        <dbReference type="ARBA" id="ARBA00023043"/>
    </source>
</evidence>
<dbReference type="GeneID" id="106472928"/>
<evidence type="ECO:0000256" key="1">
    <source>
        <dbReference type="ARBA" id="ARBA00004175"/>
    </source>
</evidence>
<feature type="repeat" description="ANK" evidence="8">
    <location>
        <begin position="220"/>
        <end position="252"/>
    </location>
</feature>
<feature type="repeat" description="ANK" evidence="8">
    <location>
        <begin position="77"/>
        <end position="113"/>
    </location>
</feature>
<dbReference type="Pfam" id="PF13637">
    <property type="entry name" value="Ank_4"/>
    <property type="match status" value="1"/>
</dbReference>
<dbReference type="InterPro" id="IPR036770">
    <property type="entry name" value="Ankyrin_rpt-contain_sf"/>
</dbReference>
<dbReference type="RefSeq" id="XP_022257172.1">
    <property type="nucleotide sequence ID" value="XM_022401464.1"/>
</dbReference>
<feature type="repeat" description="ANK" evidence="8">
    <location>
        <begin position="148"/>
        <end position="180"/>
    </location>
</feature>
<dbReference type="PROSITE" id="PS50297">
    <property type="entry name" value="ANK_REP_REGION"/>
    <property type="match status" value="4"/>
</dbReference>
<evidence type="ECO:0000256" key="3">
    <source>
        <dbReference type="ARBA" id="ARBA00022537"/>
    </source>
</evidence>
<keyword evidence="2" id="KW-0268">Exocytosis</keyword>
<evidence type="ECO:0000256" key="7">
    <source>
        <dbReference type="ARBA" id="ARBA00023298"/>
    </source>
</evidence>
<comment type="subcellular location">
    <subcellularLocation>
        <location evidence="1">Target cell membrane</location>
    </subcellularLocation>
</comment>
<dbReference type="Gene3D" id="1.25.40.20">
    <property type="entry name" value="Ankyrin repeat-containing domain"/>
    <property type="match status" value="4"/>
</dbReference>
<dbReference type="RefSeq" id="XP_022257173.1">
    <property type="nucleotide sequence ID" value="XM_022401465.1"/>
</dbReference>
<keyword evidence="3" id="KW-1052">Target cell membrane</keyword>
<evidence type="ECO:0000313" key="12">
    <source>
        <dbReference type="RefSeq" id="XP_022257174.1"/>
    </source>
</evidence>
<dbReference type="SMART" id="SM00248">
    <property type="entry name" value="ANK"/>
    <property type="match status" value="10"/>
</dbReference>
<dbReference type="RefSeq" id="XP_022257174.1">
    <property type="nucleotide sequence ID" value="XM_022401466.1"/>
</dbReference>
<dbReference type="PROSITE" id="PS50088">
    <property type="entry name" value="ANK_REPEAT"/>
    <property type="match status" value="4"/>
</dbReference>
<dbReference type="PANTHER" id="PTHR24126:SF14">
    <property type="entry name" value="ANK_REP_REGION DOMAIN-CONTAINING PROTEIN"/>
    <property type="match status" value="1"/>
</dbReference>
<keyword evidence="9" id="KW-1185">Reference proteome</keyword>
<reference evidence="10 11" key="1">
    <citation type="submission" date="2025-05" db="UniProtKB">
        <authorList>
            <consortium name="RefSeq"/>
        </authorList>
    </citation>
    <scope>IDENTIFICATION</scope>
    <source>
        <tissue evidence="10 11">Muscle</tissue>
    </source>
</reference>
<dbReference type="PANTHER" id="PTHR24126">
    <property type="entry name" value="ANKYRIN REPEAT, PH AND SEC7 DOMAIN CONTAINING PROTEIN SECG-RELATED"/>
    <property type="match status" value="1"/>
</dbReference>
<protein>
    <submittedName>
        <fullName evidence="10 11">Ankyrin repeat and SOCS box protein 3-like isoform X1</fullName>
    </submittedName>
</protein>
<organism evidence="9 12">
    <name type="scientific">Limulus polyphemus</name>
    <name type="common">Atlantic horseshoe crab</name>
    <dbReference type="NCBI Taxonomy" id="6850"/>
    <lineage>
        <taxon>Eukaryota</taxon>
        <taxon>Metazoa</taxon>
        <taxon>Ecdysozoa</taxon>
        <taxon>Arthropoda</taxon>
        <taxon>Chelicerata</taxon>
        <taxon>Merostomata</taxon>
        <taxon>Xiphosura</taxon>
        <taxon>Limulidae</taxon>
        <taxon>Limulus</taxon>
    </lineage>
</organism>
<keyword evidence="5" id="KW-0800">Toxin</keyword>
<dbReference type="Proteomes" id="UP000694941">
    <property type="component" value="Unplaced"/>
</dbReference>
<evidence type="ECO:0000313" key="10">
    <source>
        <dbReference type="RefSeq" id="XP_022257172.1"/>
    </source>
</evidence>
<keyword evidence="7" id="KW-0472">Membrane</keyword>
<proteinExistence type="predicted"/>
<evidence type="ECO:0000256" key="4">
    <source>
        <dbReference type="ARBA" id="ARBA00022737"/>
    </source>
</evidence>
<feature type="repeat" description="ANK" evidence="8">
    <location>
        <begin position="253"/>
        <end position="276"/>
    </location>
</feature>
<dbReference type="InterPro" id="IPR002110">
    <property type="entry name" value="Ankyrin_rpt"/>
</dbReference>
<evidence type="ECO:0000313" key="11">
    <source>
        <dbReference type="RefSeq" id="XP_022257173.1"/>
    </source>
</evidence>
<keyword evidence="4" id="KW-0677">Repeat</keyword>
<keyword evidence="6 8" id="KW-0040">ANK repeat</keyword>
<dbReference type="SUPFAM" id="SSF48403">
    <property type="entry name" value="Ankyrin repeat"/>
    <property type="match status" value="1"/>
</dbReference>
<evidence type="ECO:0000313" key="9">
    <source>
        <dbReference type="Proteomes" id="UP000694941"/>
    </source>
</evidence>
<gene>
    <name evidence="10 11 12" type="primary">LOC106472928</name>
</gene>
<evidence type="ECO:0000256" key="5">
    <source>
        <dbReference type="ARBA" id="ARBA00023028"/>
    </source>
</evidence>
<keyword evidence="5" id="KW-0528">Neurotoxin</keyword>